<dbReference type="PANTHER" id="PTHR36919">
    <property type="entry name" value="BLR1215 PROTEIN"/>
    <property type="match status" value="1"/>
</dbReference>
<keyword evidence="1" id="KW-0732">Signal</keyword>
<reference evidence="3 4" key="1">
    <citation type="submission" date="2020-04" db="EMBL/GenBank/DDBJ databases">
        <authorList>
            <person name="De Canck E."/>
        </authorList>
    </citation>
    <scope>NUCLEOTIDE SEQUENCE [LARGE SCALE GENOMIC DNA]</scope>
    <source>
        <strain evidence="3 4">LMG 28138</strain>
    </source>
</reference>
<name>A0A6S7B441_9BURK</name>
<proteinExistence type="predicted"/>
<feature type="domain" description="DUF2147" evidence="2">
    <location>
        <begin position="53"/>
        <end position="171"/>
    </location>
</feature>
<dbReference type="Proteomes" id="UP000494115">
    <property type="component" value="Unassembled WGS sequence"/>
</dbReference>
<evidence type="ECO:0000313" key="3">
    <source>
        <dbReference type="EMBL" id="CAB3784865.1"/>
    </source>
</evidence>
<keyword evidence="4" id="KW-1185">Reference proteome</keyword>
<evidence type="ECO:0000259" key="2">
    <source>
        <dbReference type="Pfam" id="PF09917"/>
    </source>
</evidence>
<sequence length="173" mass="18900">MDTRGAHVMRMAHPTRLLCMAAAVYCFISPAHADTSGASSSQDAVDTANSPVGVWQTIDDHTGQPKALIRISQEADGTLSGKIVKGFGANDQPDRKCDKCTDYRKDHPMLGMTIVDGMKRDGDKYEGGKILDPENGSVYKCQMHTEDNGQKLVVRGYLGISLIGRSQTWNRQN</sequence>
<feature type="signal peptide" evidence="1">
    <location>
        <begin position="1"/>
        <end position="33"/>
    </location>
</feature>
<evidence type="ECO:0000313" key="4">
    <source>
        <dbReference type="Proteomes" id="UP000494115"/>
    </source>
</evidence>
<protein>
    <recommendedName>
        <fullName evidence="2">DUF2147 domain-containing protein</fullName>
    </recommendedName>
</protein>
<feature type="chain" id="PRO_5028890816" description="DUF2147 domain-containing protein" evidence="1">
    <location>
        <begin position="34"/>
        <end position="173"/>
    </location>
</feature>
<dbReference type="PANTHER" id="PTHR36919:SF3">
    <property type="entry name" value="BLL5882 PROTEIN"/>
    <property type="match status" value="1"/>
</dbReference>
<dbReference type="AlphaFoldDB" id="A0A6S7B441"/>
<accession>A0A6S7B441</accession>
<organism evidence="3 4">
    <name type="scientific">Pararobbsia alpina</name>
    <dbReference type="NCBI Taxonomy" id="621374"/>
    <lineage>
        <taxon>Bacteria</taxon>
        <taxon>Pseudomonadati</taxon>
        <taxon>Pseudomonadota</taxon>
        <taxon>Betaproteobacteria</taxon>
        <taxon>Burkholderiales</taxon>
        <taxon>Burkholderiaceae</taxon>
        <taxon>Pararobbsia</taxon>
    </lineage>
</organism>
<evidence type="ECO:0000256" key="1">
    <source>
        <dbReference type="SAM" id="SignalP"/>
    </source>
</evidence>
<dbReference type="EMBL" id="CADIKM010000006">
    <property type="protein sequence ID" value="CAB3784865.1"/>
    <property type="molecule type" value="Genomic_DNA"/>
</dbReference>
<dbReference type="Pfam" id="PF09917">
    <property type="entry name" value="DUF2147"/>
    <property type="match status" value="1"/>
</dbReference>
<dbReference type="InterPro" id="IPR019223">
    <property type="entry name" value="DUF2147"/>
</dbReference>
<gene>
    <name evidence="3" type="ORF">LMG28138_01893</name>
</gene>
<dbReference type="Gene3D" id="2.40.128.520">
    <property type="match status" value="1"/>
</dbReference>
<dbReference type="RefSeq" id="WP_425511404.1">
    <property type="nucleotide sequence ID" value="NZ_CADIKM010000006.1"/>
</dbReference>